<gene>
    <name evidence="1" type="ORF">LZ3411_0007</name>
</gene>
<dbReference type="Proteomes" id="UP000195412">
    <property type="component" value="Chromosome I"/>
</dbReference>
<dbReference type="AlphaFoldDB" id="A0A1Y6JSY1"/>
<evidence type="ECO:0000313" key="1">
    <source>
        <dbReference type="EMBL" id="SMS13057.1"/>
    </source>
</evidence>
<evidence type="ECO:0000313" key="2">
    <source>
        <dbReference type="Proteomes" id="UP000195412"/>
    </source>
</evidence>
<reference evidence="2" key="1">
    <citation type="submission" date="2017-05" db="EMBL/GenBank/DDBJ databases">
        <authorList>
            <person name="Papadimitriou K."/>
        </authorList>
    </citation>
    <scope>NUCLEOTIDE SEQUENCE [LARGE SCALE GENOMIC DNA]</scope>
    <source>
        <strain evidence="2">ACA-DC 3411</strain>
    </source>
</reference>
<organism evidence="1 2">
    <name type="scientific">Levilactobacillus zymae</name>
    <dbReference type="NCBI Taxonomy" id="267363"/>
    <lineage>
        <taxon>Bacteria</taxon>
        <taxon>Bacillati</taxon>
        <taxon>Bacillota</taxon>
        <taxon>Bacilli</taxon>
        <taxon>Lactobacillales</taxon>
        <taxon>Lactobacillaceae</taxon>
        <taxon>Levilactobacillus</taxon>
    </lineage>
</organism>
<dbReference type="RefSeq" id="WP_087741223.1">
    <property type="nucleotide sequence ID" value="NZ_JBPWQU010000026.1"/>
</dbReference>
<sequence length="62" mass="6290">MKLTNLTLTTKRRLVVLIVTSALVGLGHVVAVPAAVSGVPSVGTVTRLAVQGGLLAQPFALL</sequence>
<dbReference type="EMBL" id="LT854705">
    <property type="protein sequence ID" value="SMS13057.1"/>
    <property type="molecule type" value="Genomic_DNA"/>
</dbReference>
<protein>
    <submittedName>
        <fullName evidence="1">Uncharacterized protein</fullName>
    </submittedName>
</protein>
<accession>A0A1Y6JSY1</accession>
<dbReference type="KEGG" id="lzy:LZ3411_0007"/>
<name>A0A1Y6JSY1_9LACO</name>
<proteinExistence type="predicted"/>